<name>A0ABR0AQN2_9CRUS</name>
<protein>
    <submittedName>
        <fullName evidence="1">Uncharacterized protein</fullName>
    </submittedName>
</protein>
<gene>
    <name evidence="1" type="ORF">OUZ56_016481</name>
</gene>
<evidence type="ECO:0000313" key="2">
    <source>
        <dbReference type="Proteomes" id="UP001234178"/>
    </source>
</evidence>
<sequence length="94" mass="10127">MENSPSPTPSLRSEGSRSACQWNIAQGVHVHVLGRVRRNLIKVEVTVDPIGRITEVGRIQDSVGGATHPPTDLGIAEVFQDRILLGGTEVGLIY</sequence>
<dbReference type="Proteomes" id="UP001234178">
    <property type="component" value="Unassembled WGS sequence"/>
</dbReference>
<reference evidence="1 2" key="1">
    <citation type="journal article" date="2023" name="Nucleic Acids Res.">
        <title>The hologenome of Daphnia magna reveals possible DNA methylation and microbiome-mediated evolution of the host genome.</title>
        <authorList>
            <person name="Chaturvedi A."/>
            <person name="Li X."/>
            <person name="Dhandapani V."/>
            <person name="Marshall H."/>
            <person name="Kissane S."/>
            <person name="Cuenca-Cambronero M."/>
            <person name="Asole G."/>
            <person name="Calvet F."/>
            <person name="Ruiz-Romero M."/>
            <person name="Marangio P."/>
            <person name="Guigo R."/>
            <person name="Rago D."/>
            <person name="Mirbahai L."/>
            <person name="Eastwood N."/>
            <person name="Colbourne J.K."/>
            <person name="Zhou J."/>
            <person name="Mallon E."/>
            <person name="Orsini L."/>
        </authorList>
    </citation>
    <scope>NUCLEOTIDE SEQUENCE [LARGE SCALE GENOMIC DNA]</scope>
    <source>
        <strain evidence="1">LRV0_1</strain>
    </source>
</reference>
<comment type="caution">
    <text evidence="1">The sequence shown here is derived from an EMBL/GenBank/DDBJ whole genome shotgun (WGS) entry which is preliminary data.</text>
</comment>
<proteinExistence type="predicted"/>
<dbReference type="EMBL" id="JAOYFB010000038">
    <property type="protein sequence ID" value="KAK4027435.1"/>
    <property type="molecule type" value="Genomic_DNA"/>
</dbReference>
<evidence type="ECO:0000313" key="1">
    <source>
        <dbReference type="EMBL" id="KAK4027435.1"/>
    </source>
</evidence>
<accession>A0ABR0AQN2</accession>
<keyword evidence="2" id="KW-1185">Reference proteome</keyword>
<organism evidence="1 2">
    <name type="scientific">Daphnia magna</name>
    <dbReference type="NCBI Taxonomy" id="35525"/>
    <lineage>
        <taxon>Eukaryota</taxon>
        <taxon>Metazoa</taxon>
        <taxon>Ecdysozoa</taxon>
        <taxon>Arthropoda</taxon>
        <taxon>Crustacea</taxon>
        <taxon>Branchiopoda</taxon>
        <taxon>Diplostraca</taxon>
        <taxon>Cladocera</taxon>
        <taxon>Anomopoda</taxon>
        <taxon>Daphniidae</taxon>
        <taxon>Daphnia</taxon>
    </lineage>
</organism>